<sequence>MILINLNKRETSESLAIRNKERIRWSIFGLLVSLLFGVNGLTWYIGFNYNSLINQKNMEIGQIKEEISLLREKGKNLSKKDIMTLAKLENNRFLWAENLEKLGEMTPEDMSLTELQYKKKKLLIKGIATTYRGQKDFEQVERFIHVLKSNNEFSSHFTRLRLMHHSLINVRGQD</sequence>
<evidence type="ECO:0000313" key="2">
    <source>
        <dbReference type="EMBL" id="SVB72822.1"/>
    </source>
</evidence>
<name>A0A382GD73_9ZZZZ</name>
<keyword evidence="1" id="KW-0812">Transmembrane</keyword>
<feature type="transmembrane region" description="Helical" evidence="1">
    <location>
        <begin position="25"/>
        <end position="46"/>
    </location>
</feature>
<keyword evidence="1" id="KW-1133">Transmembrane helix</keyword>
<reference evidence="2" key="1">
    <citation type="submission" date="2018-05" db="EMBL/GenBank/DDBJ databases">
        <authorList>
            <person name="Lanie J.A."/>
            <person name="Ng W.-L."/>
            <person name="Kazmierczak K.M."/>
            <person name="Andrzejewski T.M."/>
            <person name="Davidsen T.M."/>
            <person name="Wayne K.J."/>
            <person name="Tettelin H."/>
            <person name="Glass J.I."/>
            <person name="Rusch D."/>
            <person name="Podicherti R."/>
            <person name="Tsui H.-C.T."/>
            <person name="Winkler M.E."/>
        </authorList>
    </citation>
    <scope>NUCLEOTIDE SEQUENCE</scope>
</reference>
<dbReference type="AlphaFoldDB" id="A0A382GD73"/>
<accession>A0A382GD73</accession>
<gene>
    <name evidence="2" type="ORF">METZ01_LOCUS225676</name>
</gene>
<dbReference type="EMBL" id="UINC01054748">
    <property type="protein sequence ID" value="SVB72822.1"/>
    <property type="molecule type" value="Genomic_DNA"/>
</dbReference>
<organism evidence="2">
    <name type="scientific">marine metagenome</name>
    <dbReference type="NCBI Taxonomy" id="408172"/>
    <lineage>
        <taxon>unclassified sequences</taxon>
        <taxon>metagenomes</taxon>
        <taxon>ecological metagenomes</taxon>
    </lineage>
</organism>
<feature type="non-terminal residue" evidence="2">
    <location>
        <position position="174"/>
    </location>
</feature>
<dbReference type="InterPro" id="IPR007813">
    <property type="entry name" value="PilN"/>
</dbReference>
<protein>
    <submittedName>
        <fullName evidence="2">Uncharacterized protein</fullName>
    </submittedName>
</protein>
<dbReference type="Pfam" id="PF05137">
    <property type="entry name" value="PilN"/>
    <property type="match status" value="1"/>
</dbReference>
<proteinExistence type="predicted"/>
<evidence type="ECO:0000256" key="1">
    <source>
        <dbReference type="SAM" id="Phobius"/>
    </source>
</evidence>
<keyword evidence="1" id="KW-0472">Membrane</keyword>